<dbReference type="EMBL" id="NPEY01000010">
    <property type="protein sequence ID" value="OZT73436.1"/>
    <property type="molecule type" value="Genomic_DNA"/>
</dbReference>
<organism evidence="6 8">
    <name type="scientific">Vreelandella boliviensis LC1</name>
    <dbReference type="NCBI Taxonomy" id="1072583"/>
    <lineage>
        <taxon>Bacteria</taxon>
        <taxon>Pseudomonadati</taxon>
        <taxon>Pseudomonadota</taxon>
        <taxon>Gammaproteobacteria</taxon>
        <taxon>Oceanospirillales</taxon>
        <taxon>Halomonadaceae</taxon>
        <taxon>Vreelandella</taxon>
    </lineage>
</organism>
<dbReference type="AlphaFoldDB" id="A0A265DW37"/>
<evidence type="ECO:0000313" key="7">
    <source>
        <dbReference type="EMBL" id="OZT73436.1"/>
    </source>
</evidence>
<accession>A0A265DW37</accession>
<dbReference type="SUPFAM" id="SSF48498">
    <property type="entry name" value="Tetracyclin repressor-like, C-terminal domain"/>
    <property type="match status" value="1"/>
</dbReference>
<keyword evidence="1" id="KW-0805">Transcription regulation</keyword>
<feature type="DNA-binding region" description="H-T-H motif" evidence="4">
    <location>
        <begin position="24"/>
        <end position="43"/>
    </location>
</feature>
<dbReference type="Pfam" id="PF00440">
    <property type="entry name" value="TetR_N"/>
    <property type="match status" value="1"/>
</dbReference>
<dbReference type="OrthoDB" id="116240at2"/>
<evidence type="ECO:0000256" key="2">
    <source>
        <dbReference type="ARBA" id="ARBA00023125"/>
    </source>
</evidence>
<reference evidence="7 9" key="2">
    <citation type="submission" date="2017-07" db="EMBL/GenBank/DDBJ databases">
        <title>Shotgun whole genome sequences of three halophilic bacterial isolates.</title>
        <authorList>
            <person name="Pozzo T."/>
            <person name="Higdon S.M."/>
            <person name="Quillaguaman J."/>
        </authorList>
    </citation>
    <scope>NUCLEOTIDE SEQUENCE [LARGE SCALE GENOMIC DNA]</scope>
    <source>
        <strain evidence="7 9">LC1</strain>
    </source>
</reference>
<dbReference type="Proteomes" id="UP000216538">
    <property type="component" value="Unassembled WGS sequence"/>
</dbReference>
<protein>
    <submittedName>
        <fullName evidence="7">TetR/AcrR family transcriptional regulator</fullName>
    </submittedName>
</protein>
<dbReference type="STRING" id="1072583.KUC_2099"/>
<dbReference type="Proteomes" id="UP000005756">
    <property type="component" value="Unassembled WGS sequence"/>
</dbReference>
<dbReference type="Gene3D" id="1.10.357.10">
    <property type="entry name" value="Tetracycline Repressor, domain 2"/>
    <property type="match status" value="1"/>
</dbReference>
<dbReference type="RefSeq" id="WP_007113067.1">
    <property type="nucleotide sequence ID" value="NZ_JH393258.1"/>
</dbReference>
<evidence type="ECO:0000256" key="4">
    <source>
        <dbReference type="PROSITE-ProRule" id="PRU00335"/>
    </source>
</evidence>
<dbReference type="PRINTS" id="PR00455">
    <property type="entry name" value="HTHTETR"/>
</dbReference>
<dbReference type="GO" id="GO:0003677">
    <property type="term" value="F:DNA binding"/>
    <property type="evidence" value="ECO:0007669"/>
    <property type="project" value="UniProtKB-UniRule"/>
</dbReference>
<dbReference type="PROSITE" id="PS50977">
    <property type="entry name" value="HTH_TETR_2"/>
    <property type="match status" value="1"/>
</dbReference>
<name>A0A265DW37_9GAMM</name>
<dbReference type="InterPro" id="IPR009057">
    <property type="entry name" value="Homeodomain-like_sf"/>
</dbReference>
<reference evidence="6 8" key="1">
    <citation type="submission" date="2011-10" db="EMBL/GenBank/DDBJ databases">
        <authorList>
            <person name="Quillaguamn J."/>
            <person name="Guzmn D."/>
            <person name="Balderrama-Subieta A."/>
            <person name="Cardona-Ortuo C."/>
            <person name="Guevara-Martnez M."/>
            <person name="Callisaya-Quispe N."/>
        </authorList>
    </citation>
    <scope>NUCLEOTIDE SEQUENCE [LARGE SCALE GENOMIC DNA]</scope>
    <source>
        <strain evidence="6 8">LC1</strain>
    </source>
</reference>
<gene>
    <name evidence="7" type="ORF">CE457_13960</name>
    <name evidence="6" type="ORF">KUC_2099</name>
</gene>
<dbReference type="PANTHER" id="PTHR47506">
    <property type="entry name" value="TRANSCRIPTIONAL REGULATORY PROTEIN"/>
    <property type="match status" value="1"/>
</dbReference>
<dbReference type="InterPro" id="IPR036271">
    <property type="entry name" value="Tet_transcr_reg_TetR-rel_C_sf"/>
</dbReference>
<dbReference type="PANTHER" id="PTHR47506:SF3">
    <property type="entry name" value="HTH-TYPE TRANSCRIPTIONAL REGULATOR LMRA"/>
    <property type="match status" value="1"/>
</dbReference>
<evidence type="ECO:0000256" key="3">
    <source>
        <dbReference type="ARBA" id="ARBA00023163"/>
    </source>
</evidence>
<keyword evidence="2 4" id="KW-0238">DNA-binding</keyword>
<evidence type="ECO:0000313" key="6">
    <source>
        <dbReference type="EMBL" id="EHJ92154.1"/>
    </source>
</evidence>
<evidence type="ECO:0000259" key="5">
    <source>
        <dbReference type="PROSITE" id="PS50977"/>
    </source>
</evidence>
<evidence type="ECO:0000313" key="8">
    <source>
        <dbReference type="Proteomes" id="UP000005756"/>
    </source>
</evidence>
<proteinExistence type="predicted"/>
<dbReference type="EMBL" id="JH393258">
    <property type="protein sequence ID" value="EHJ92154.1"/>
    <property type="molecule type" value="Genomic_DNA"/>
</dbReference>
<keyword evidence="3" id="KW-0804">Transcription</keyword>
<dbReference type="SUPFAM" id="SSF46689">
    <property type="entry name" value="Homeodomain-like"/>
    <property type="match status" value="1"/>
</dbReference>
<keyword evidence="9" id="KW-1185">Reference proteome</keyword>
<feature type="domain" description="HTH tetR-type" evidence="5">
    <location>
        <begin position="1"/>
        <end position="61"/>
    </location>
</feature>
<evidence type="ECO:0000313" key="9">
    <source>
        <dbReference type="Proteomes" id="UP000216538"/>
    </source>
</evidence>
<dbReference type="InterPro" id="IPR001647">
    <property type="entry name" value="HTH_TetR"/>
</dbReference>
<sequence>MERREQLVSVAFELFYRYGVHAIGINRVIAEAGVAKKTLYNHFSSKEALVAATVDYRDRQFFAWIEGRTQSAPDELSALYALFDALDDWFNEREKLIHAFHGCYFINVSAEFGDLNHPIHQQCASHKRAMLGLITRHVSKLLSDEKTVATLSEAIATLKEGATVQAHVMGDLKAAVKAKAIAAELLNARVKH</sequence>
<evidence type="ECO:0000256" key="1">
    <source>
        <dbReference type="ARBA" id="ARBA00023015"/>
    </source>
</evidence>